<evidence type="ECO:0000313" key="1">
    <source>
        <dbReference type="EMBL" id="GLR16707.1"/>
    </source>
</evidence>
<dbReference type="PANTHER" id="PTHR38009">
    <property type="entry name" value="CONSERVED HYPOTHETICAL PHAGE TAIL PROTEIN"/>
    <property type="match status" value="1"/>
</dbReference>
<dbReference type="InterPro" id="IPR011747">
    <property type="entry name" value="CHP02241"/>
</dbReference>
<dbReference type="AlphaFoldDB" id="A0AA37WE61"/>
<keyword evidence="2" id="KW-1185">Reference proteome</keyword>
<dbReference type="PANTHER" id="PTHR38009:SF1">
    <property type="entry name" value="CONSERVED HYPOTHETICAL PHAGE TAIL PROTEIN"/>
    <property type="match status" value="1"/>
</dbReference>
<protein>
    <recommendedName>
        <fullName evidence="3">Phage tail protein</fullName>
    </recommendedName>
</protein>
<evidence type="ECO:0008006" key="3">
    <source>
        <dbReference type="Google" id="ProtNLM"/>
    </source>
</evidence>
<dbReference type="EMBL" id="BSOH01000007">
    <property type="protein sequence ID" value="GLR16707.1"/>
    <property type="molecule type" value="Genomic_DNA"/>
</dbReference>
<reference evidence="1" key="2">
    <citation type="submission" date="2023-01" db="EMBL/GenBank/DDBJ databases">
        <title>Draft genome sequence of Portibacter lacus strain NBRC 108769.</title>
        <authorList>
            <person name="Sun Q."/>
            <person name="Mori K."/>
        </authorList>
    </citation>
    <scope>NUCLEOTIDE SEQUENCE</scope>
    <source>
        <strain evidence="1">NBRC 108769</strain>
    </source>
</reference>
<organism evidence="1 2">
    <name type="scientific">Portibacter lacus</name>
    <dbReference type="NCBI Taxonomy" id="1099794"/>
    <lineage>
        <taxon>Bacteria</taxon>
        <taxon>Pseudomonadati</taxon>
        <taxon>Bacteroidota</taxon>
        <taxon>Saprospiria</taxon>
        <taxon>Saprospirales</taxon>
        <taxon>Haliscomenobacteraceae</taxon>
        <taxon>Portibacter</taxon>
    </lineage>
</organism>
<dbReference type="NCBIfam" id="TIGR02241">
    <property type="entry name" value="conserved hypothetical phage tail region protein"/>
    <property type="match status" value="1"/>
</dbReference>
<dbReference type="GO" id="GO:0005198">
    <property type="term" value="F:structural molecule activity"/>
    <property type="evidence" value="ECO:0007669"/>
    <property type="project" value="InterPro"/>
</dbReference>
<dbReference type="Pfam" id="PF06841">
    <property type="entry name" value="Phage_T4_gp19"/>
    <property type="match status" value="1"/>
</dbReference>
<dbReference type="Proteomes" id="UP001156666">
    <property type="component" value="Unassembled WGS sequence"/>
</dbReference>
<dbReference type="InterPro" id="IPR010667">
    <property type="entry name" value="Phage_T4_Gp19"/>
</dbReference>
<name>A0AA37WE61_9BACT</name>
<sequence>MAYKGFPVASYFFDVKIGNLSIGFQSVSGLKASAEYQNIDDNSARSDSSQILKKMKYDPVTFKKGLVKGNSMSKEVFQLFNMEFHGSFEGLEKKIQYQTINVTLLSEDEKPLFEWVLEKCYPDSWEVSGLDAMKNEVAIETMTFNFQSMKLMQY</sequence>
<accession>A0AA37WE61</accession>
<evidence type="ECO:0000313" key="2">
    <source>
        <dbReference type="Proteomes" id="UP001156666"/>
    </source>
</evidence>
<reference evidence="1" key="1">
    <citation type="journal article" date="2014" name="Int. J. Syst. Evol. Microbiol.">
        <title>Complete genome sequence of Corynebacterium casei LMG S-19264T (=DSM 44701T), isolated from a smear-ripened cheese.</title>
        <authorList>
            <consortium name="US DOE Joint Genome Institute (JGI-PGF)"/>
            <person name="Walter F."/>
            <person name="Albersmeier A."/>
            <person name="Kalinowski J."/>
            <person name="Ruckert C."/>
        </authorList>
    </citation>
    <scope>NUCLEOTIDE SEQUENCE</scope>
    <source>
        <strain evidence="1">NBRC 108769</strain>
    </source>
</reference>
<dbReference type="RefSeq" id="WP_235291103.1">
    <property type="nucleotide sequence ID" value="NZ_BSOH01000007.1"/>
</dbReference>
<gene>
    <name evidence="1" type="ORF">GCM10007940_13220</name>
</gene>
<comment type="caution">
    <text evidence="1">The sequence shown here is derived from an EMBL/GenBank/DDBJ whole genome shotgun (WGS) entry which is preliminary data.</text>
</comment>
<proteinExistence type="predicted"/>